<gene>
    <name evidence="1" type="ORF">HHL20_02785</name>
</gene>
<dbReference type="Proteomes" id="UP000552615">
    <property type="component" value="Unassembled WGS sequence"/>
</dbReference>
<name>A0A7Y0FHI3_9FLAO</name>
<comment type="caution">
    <text evidence="1">The sequence shown here is derived from an EMBL/GenBank/DDBJ whole genome shotgun (WGS) entry which is preliminary data.</text>
</comment>
<sequence length="101" mass="11315">MELPETGSCCKDYKALVDQYLLMNVRNTFGIELPIADEYFVTLNMISKKIIVAKTFSDTVIENQPLHYLLNSLIHAINSGLVKSDDMIAELAAENTTVTNF</sequence>
<accession>A0A7Y0FHI3</accession>
<keyword evidence="2" id="KW-1185">Reference proteome</keyword>
<dbReference type="RefSeq" id="WP_169229667.1">
    <property type="nucleotide sequence ID" value="NZ_JABBGF010000001.1"/>
</dbReference>
<dbReference type="AlphaFoldDB" id="A0A7Y0FHI3"/>
<dbReference type="EMBL" id="JABBGF010000001">
    <property type="protein sequence ID" value="NML56262.1"/>
    <property type="molecule type" value="Genomic_DNA"/>
</dbReference>
<reference evidence="1 2" key="1">
    <citation type="submission" date="2020-04" db="EMBL/GenBank/DDBJ databases">
        <title>Chryseobacterium sp. RJ-7-14 sp. nov., isolated from Jeju soil.</title>
        <authorList>
            <person name="Dahal R.H."/>
            <person name="Chaudhary D.K."/>
        </authorList>
    </citation>
    <scope>NUCLEOTIDE SEQUENCE [LARGE SCALE GENOMIC DNA]</scope>
    <source>
        <strain evidence="1 2">RJ-7-14</strain>
    </source>
</reference>
<protein>
    <submittedName>
        <fullName evidence="1">Uncharacterized protein</fullName>
    </submittedName>
</protein>
<proteinExistence type="predicted"/>
<organism evidence="1 2">
    <name type="scientific">Chryseobacterium cheonjiense</name>
    <dbReference type="NCBI Taxonomy" id="2728845"/>
    <lineage>
        <taxon>Bacteria</taxon>
        <taxon>Pseudomonadati</taxon>
        <taxon>Bacteroidota</taxon>
        <taxon>Flavobacteriia</taxon>
        <taxon>Flavobacteriales</taxon>
        <taxon>Weeksellaceae</taxon>
        <taxon>Chryseobacterium group</taxon>
        <taxon>Chryseobacterium</taxon>
    </lineage>
</organism>
<evidence type="ECO:0000313" key="1">
    <source>
        <dbReference type="EMBL" id="NML56262.1"/>
    </source>
</evidence>
<evidence type="ECO:0000313" key="2">
    <source>
        <dbReference type="Proteomes" id="UP000552615"/>
    </source>
</evidence>